<dbReference type="Proteomes" id="UP000094271">
    <property type="component" value="Unassembled WGS sequence"/>
</dbReference>
<proteinExistence type="predicted"/>
<dbReference type="AlphaFoldDB" id="A0A1E3UC65"/>
<accession>A0A1E3UC65</accession>
<evidence type="ECO:0000313" key="2">
    <source>
        <dbReference type="Proteomes" id="UP000094271"/>
    </source>
</evidence>
<gene>
    <name evidence="1" type="ORF">BEI59_23420</name>
</gene>
<sequence>MIMTYDFILTAKHNKEFREQLDNAILSDSDSEICTDIHRLTFLPKSQVVIVTAKSDTSAFRNKIVPKKITYQALTKMLDGNWNNIDPGDITDI</sequence>
<evidence type="ECO:0000313" key="1">
    <source>
        <dbReference type="EMBL" id="ODR46976.1"/>
    </source>
</evidence>
<name>A0A1E3UC65_9FIRM</name>
<dbReference type="OrthoDB" id="1861659at2"/>
<organism evidence="1 2">
    <name type="scientific">Eisenbergiella tayi</name>
    <dbReference type="NCBI Taxonomy" id="1432052"/>
    <lineage>
        <taxon>Bacteria</taxon>
        <taxon>Bacillati</taxon>
        <taxon>Bacillota</taxon>
        <taxon>Clostridia</taxon>
        <taxon>Lachnospirales</taxon>
        <taxon>Lachnospiraceae</taxon>
        <taxon>Eisenbergiella</taxon>
    </lineage>
</organism>
<dbReference type="RefSeq" id="WP_069432000.1">
    <property type="nucleotide sequence ID" value="NZ_MEHA01000021.1"/>
</dbReference>
<protein>
    <submittedName>
        <fullName evidence="1">Uncharacterized protein</fullName>
    </submittedName>
</protein>
<reference evidence="1 2" key="1">
    <citation type="submission" date="2016-08" db="EMBL/GenBank/DDBJ databases">
        <authorList>
            <person name="Seilhamer J.J."/>
        </authorList>
    </citation>
    <scope>NUCLEOTIDE SEQUENCE [LARGE SCALE GENOMIC DNA]</scope>
    <source>
        <strain evidence="1 2">NML150140-1</strain>
    </source>
</reference>
<comment type="caution">
    <text evidence="1">The sequence shown here is derived from an EMBL/GenBank/DDBJ whole genome shotgun (WGS) entry which is preliminary data.</text>
</comment>
<dbReference type="EMBL" id="MEHA01000021">
    <property type="protein sequence ID" value="ODR46976.1"/>
    <property type="molecule type" value="Genomic_DNA"/>
</dbReference>